<dbReference type="PROSITE" id="PS51677">
    <property type="entry name" value="NODB"/>
    <property type="match status" value="1"/>
</dbReference>
<evidence type="ECO:0000313" key="4">
    <source>
        <dbReference type="EMBL" id="KKN43717.1"/>
    </source>
</evidence>
<accession>A0A0F9R3C0</accession>
<comment type="subcellular location">
    <subcellularLocation>
        <location evidence="1">Secreted</location>
    </subcellularLocation>
</comment>
<dbReference type="InterPro" id="IPR011330">
    <property type="entry name" value="Glyco_hydro/deAcase_b/a-brl"/>
</dbReference>
<organism evidence="4">
    <name type="scientific">marine sediment metagenome</name>
    <dbReference type="NCBI Taxonomy" id="412755"/>
    <lineage>
        <taxon>unclassified sequences</taxon>
        <taxon>metagenomes</taxon>
        <taxon>ecological metagenomes</taxon>
    </lineage>
</organism>
<dbReference type="GO" id="GO:0005576">
    <property type="term" value="C:extracellular region"/>
    <property type="evidence" value="ECO:0007669"/>
    <property type="project" value="UniProtKB-SubCell"/>
</dbReference>
<dbReference type="InterPro" id="IPR002509">
    <property type="entry name" value="NODB_dom"/>
</dbReference>
<dbReference type="PANTHER" id="PTHR34216:SF3">
    <property type="entry name" value="POLY-BETA-1,6-N-ACETYL-D-GLUCOSAMINE N-DEACETYLASE"/>
    <property type="match status" value="1"/>
</dbReference>
<dbReference type="GO" id="GO:0005975">
    <property type="term" value="P:carbohydrate metabolic process"/>
    <property type="evidence" value="ECO:0007669"/>
    <property type="project" value="InterPro"/>
</dbReference>
<dbReference type="AlphaFoldDB" id="A0A0F9R3C0"/>
<dbReference type="CDD" id="cd10918">
    <property type="entry name" value="CE4_NodB_like_5s_6s"/>
    <property type="match status" value="1"/>
</dbReference>
<proteinExistence type="predicted"/>
<dbReference type="Gene3D" id="3.20.20.370">
    <property type="entry name" value="Glycoside hydrolase/deacetylase"/>
    <property type="match status" value="1"/>
</dbReference>
<gene>
    <name evidence="4" type="ORF">LCGC14_0700320</name>
</gene>
<comment type="caution">
    <text evidence="4">The sequence shown here is derived from an EMBL/GenBank/DDBJ whole genome shotgun (WGS) entry which is preliminary data.</text>
</comment>
<reference evidence="4" key="1">
    <citation type="journal article" date="2015" name="Nature">
        <title>Complex archaea that bridge the gap between prokaryotes and eukaryotes.</title>
        <authorList>
            <person name="Spang A."/>
            <person name="Saw J.H."/>
            <person name="Jorgensen S.L."/>
            <person name="Zaremba-Niedzwiedzka K."/>
            <person name="Martijn J."/>
            <person name="Lind A.E."/>
            <person name="van Eijk R."/>
            <person name="Schleper C."/>
            <person name="Guy L."/>
            <person name="Ettema T.J."/>
        </authorList>
    </citation>
    <scope>NUCLEOTIDE SEQUENCE</scope>
</reference>
<evidence type="ECO:0000259" key="3">
    <source>
        <dbReference type="PROSITE" id="PS51677"/>
    </source>
</evidence>
<dbReference type="EMBL" id="LAZR01001493">
    <property type="protein sequence ID" value="KKN43717.1"/>
    <property type="molecule type" value="Genomic_DNA"/>
</dbReference>
<evidence type="ECO:0000256" key="1">
    <source>
        <dbReference type="ARBA" id="ARBA00004613"/>
    </source>
</evidence>
<protein>
    <recommendedName>
        <fullName evidence="3">NodB homology domain-containing protein</fullName>
    </recommendedName>
</protein>
<dbReference type="Pfam" id="PF01522">
    <property type="entry name" value="Polysacc_deac_1"/>
    <property type="match status" value="1"/>
</dbReference>
<dbReference type="SUPFAM" id="SSF88713">
    <property type="entry name" value="Glycoside hydrolase/deacetylase"/>
    <property type="match status" value="1"/>
</dbReference>
<sequence length="339" mass="38489">MMLSQAAIDLLTSAPVSKLMQPLRKNVVPVFLLHRFADESRGIRGHSQAHLEAALTYLKRHDYTVVSVRQVVEALISGESLPPKAVAFTLDDGFYDQAKTALPVFESYQAPVTLFLATDMQDQRYWSWDYKLEYVFKHTVHQSLELDLGGGARPVVFAHSEDKRDLVRTLRNINKRLPNQSAEAAVKHLAERLEVTLPVDAPDEYQPIAWEQARSLESRYIEFGPHTQRHPILAQVSLEEAKDEIVGSWRALQANMANPVPVFCYPSGREGIDFGTREQELVKQAGLIGALSADPGYVHLTRANNNLYALKRFSFPDNLAHFKQYCSWLEYAKERVSRR</sequence>
<feature type="domain" description="NodB homology" evidence="3">
    <location>
        <begin position="84"/>
        <end position="339"/>
    </location>
</feature>
<name>A0A0F9R3C0_9ZZZZ</name>
<keyword evidence="2" id="KW-0732">Signal</keyword>
<evidence type="ECO:0000256" key="2">
    <source>
        <dbReference type="ARBA" id="ARBA00022729"/>
    </source>
</evidence>
<dbReference type="GO" id="GO:0016810">
    <property type="term" value="F:hydrolase activity, acting on carbon-nitrogen (but not peptide) bonds"/>
    <property type="evidence" value="ECO:0007669"/>
    <property type="project" value="InterPro"/>
</dbReference>
<dbReference type="PANTHER" id="PTHR34216">
    <property type="match status" value="1"/>
</dbReference>
<dbReference type="InterPro" id="IPR051398">
    <property type="entry name" value="Polysacch_Deacetylase"/>
</dbReference>